<organism evidence="7 8">
    <name type="scientific">Flavihumibacter petaseus NBRC 106054</name>
    <dbReference type="NCBI Taxonomy" id="1220578"/>
    <lineage>
        <taxon>Bacteria</taxon>
        <taxon>Pseudomonadati</taxon>
        <taxon>Bacteroidota</taxon>
        <taxon>Chitinophagia</taxon>
        <taxon>Chitinophagales</taxon>
        <taxon>Chitinophagaceae</taxon>
        <taxon>Flavihumibacter</taxon>
    </lineage>
</organism>
<evidence type="ECO:0000256" key="4">
    <source>
        <dbReference type="SAM" id="SignalP"/>
    </source>
</evidence>
<feature type="domain" description="Glycosyl hydrolase family 92" evidence="5">
    <location>
        <begin position="276"/>
        <end position="727"/>
    </location>
</feature>
<name>A0A0E9N239_9BACT</name>
<dbReference type="PANTHER" id="PTHR12143:SF39">
    <property type="entry name" value="SECRETED PROTEIN"/>
    <property type="match status" value="1"/>
</dbReference>
<dbReference type="FunFam" id="1.20.1050.60:FF:000001">
    <property type="entry name" value="Putative alpha-1,2-mannosidase"/>
    <property type="match status" value="1"/>
</dbReference>
<keyword evidence="4" id="KW-0732">Signal</keyword>
<dbReference type="PANTHER" id="PTHR12143">
    <property type="entry name" value="PEPTIDE N-GLYCANASE PNGASE -RELATED"/>
    <property type="match status" value="1"/>
</dbReference>
<dbReference type="NCBIfam" id="TIGR01180">
    <property type="entry name" value="aman2_put"/>
    <property type="match status" value="1"/>
</dbReference>
<keyword evidence="8" id="KW-1185">Reference proteome</keyword>
<gene>
    <name evidence="7" type="ORF">FPE01S_02_04800</name>
</gene>
<keyword evidence="3" id="KW-0106">Calcium</keyword>
<dbReference type="EMBL" id="BBWV01000002">
    <property type="protein sequence ID" value="GAO43375.1"/>
    <property type="molecule type" value="Genomic_DNA"/>
</dbReference>
<feature type="chain" id="PRO_5002429878" evidence="4">
    <location>
        <begin position="23"/>
        <end position="741"/>
    </location>
</feature>
<comment type="cofactor">
    <cofactor evidence="1">
        <name>Ca(2+)</name>
        <dbReference type="ChEBI" id="CHEBI:29108"/>
    </cofactor>
</comment>
<dbReference type="Gene3D" id="1.20.1050.60">
    <property type="entry name" value="alpha-1,2-mannosidase"/>
    <property type="match status" value="1"/>
</dbReference>
<keyword evidence="7" id="KW-0378">Hydrolase</keyword>
<dbReference type="RefSeq" id="WP_046369263.1">
    <property type="nucleotide sequence ID" value="NZ_BBWV01000002.1"/>
</dbReference>
<dbReference type="GO" id="GO:0016798">
    <property type="term" value="F:hydrolase activity, acting on glycosyl bonds"/>
    <property type="evidence" value="ECO:0007669"/>
    <property type="project" value="UniProtKB-KW"/>
</dbReference>
<dbReference type="InterPro" id="IPR005887">
    <property type="entry name" value="GH92_a_mannosidase_put"/>
</dbReference>
<protein>
    <submittedName>
        <fullName evidence="7">Putative glycosidase</fullName>
    </submittedName>
</protein>
<dbReference type="Gene3D" id="2.70.98.10">
    <property type="match status" value="1"/>
</dbReference>
<dbReference type="Gene3D" id="3.30.2080.10">
    <property type="entry name" value="GH92 mannosidase domain"/>
    <property type="match status" value="1"/>
</dbReference>
<evidence type="ECO:0000259" key="5">
    <source>
        <dbReference type="Pfam" id="PF07971"/>
    </source>
</evidence>
<evidence type="ECO:0000313" key="7">
    <source>
        <dbReference type="EMBL" id="GAO43375.1"/>
    </source>
</evidence>
<dbReference type="Pfam" id="PF17678">
    <property type="entry name" value="Glyco_hydro_92N"/>
    <property type="match status" value="1"/>
</dbReference>
<evidence type="ECO:0000256" key="1">
    <source>
        <dbReference type="ARBA" id="ARBA00001913"/>
    </source>
</evidence>
<dbReference type="Pfam" id="PF07971">
    <property type="entry name" value="Glyco_hydro_92"/>
    <property type="match status" value="1"/>
</dbReference>
<evidence type="ECO:0000256" key="3">
    <source>
        <dbReference type="ARBA" id="ARBA00022837"/>
    </source>
</evidence>
<dbReference type="InterPro" id="IPR012939">
    <property type="entry name" value="Glyco_hydro_92"/>
</dbReference>
<dbReference type="SUPFAM" id="SSF48208">
    <property type="entry name" value="Six-hairpin glycosidases"/>
    <property type="match status" value="1"/>
</dbReference>
<comment type="subunit">
    <text evidence="2">Monomer.</text>
</comment>
<dbReference type="GO" id="GO:0006516">
    <property type="term" value="P:glycoprotein catabolic process"/>
    <property type="evidence" value="ECO:0007669"/>
    <property type="project" value="TreeGrafter"/>
</dbReference>
<comment type="caution">
    <text evidence="7">The sequence shown here is derived from an EMBL/GenBank/DDBJ whole genome shotgun (WGS) entry which is preliminary data.</text>
</comment>
<dbReference type="FunFam" id="3.30.2080.10:FF:000001">
    <property type="entry name" value="Alpha-1,2-mannosidase subfamily"/>
    <property type="match status" value="1"/>
</dbReference>
<evidence type="ECO:0000259" key="6">
    <source>
        <dbReference type="Pfam" id="PF17678"/>
    </source>
</evidence>
<sequence>MFKRLCSAGLLLLLFTGLLSSAQPGRYTQWVNPYIGTEGHGHVFLGASIPFGAMQLGPSNIMRSWDALGGWDWCSGYNYISEEVLGFTHTHLSGTGIGDLNDILLLPANGPVKVKPGAFENLETGYGSHFTRANEQVRPGYYSVHLDRYDVDAELTTTARVGLHHYHFNKTDNAHILVDLAFGMGWDGPTDTYMHQVNDSTFEGYRFSTGWAKDQKIFFAITTSRPVQRVLFFNDSIPAQGQSAKGKKIKAALYVDAFKQPDILVKVGISPTSSTNALNNIRAEMPGWDFKEVAKQADALWNNELGKIQFDADTTTKTVFYTSLYHTMISPALFDDAADALSGHSNYSIFSLWDTYRAWNPLATLIHSDRVNDFVRSFLKIYQQQGKLPVWHLNGNETNTMIGYSAVPIMADAYLKGYRDYDTKLAYAAMKQSAMQKTDGLQYVQQLQFIPADSVKESVAKALEYAIDDWSLAQVAKAMGKDEDYRYFMKRAALYKNYFDAGTGHMRGRLSADSWRYPFNPYQAAHRQNDFCEGNAWQYTWLVPHDVKGLIQLFGGEKPFVQKLDSLFAAPSSMLTDASPDITGLIGQYAQGNEPNHHIAYLYAYAGQPEKTAALIRRITREFYTNQPDGICGNEDAGQMSAWYVLSAMGFYSVNPASGVYVFGSPLMNRAVVTLQGNKQFTIEVKNQGPETLYIQRMWLNGKPYTKSYIHHEDLVRGGKLEIEMGKTPSATWGKAPGDRP</sequence>
<feature type="signal peptide" evidence="4">
    <location>
        <begin position="1"/>
        <end position="22"/>
    </location>
</feature>
<dbReference type="GO" id="GO:0000224">
    <property type="term" value="F:peptide-N4-(N-acetyl-beta-glucosaminyl)asparagine amidase activity"/>
    <property type="evidence" value="ECO:0007669"/>
    <property type="project" value="TreeGrafter"/>
</dbReference>
<keyword evidence="7" id="KW-0326">Glycosidase</keyword>
<reference evidence="7 8" key="1">
    <citation type="submission" date="2015-04" db="EMBL/GenBank/DDBJ databases">
        <title>Whole genome shotgun sequence of Flavihumibacter petaseus NBRC 106054.</title>
        <authorList>
            <person name="Miyazawa S."/>
            <person name="Hosoyama A."/>
            <person name="Hashimoto M."/>
            <person name="Noguchi M."/>
            <person name="Tsuchikane K."/>
            <person name="Ohji S."/>
            <person name="Yamazoe A."/>
            <person name="Ichikawa N."/>
            <person name="Kimura A."/>
            <person name="Fujita N."/>
        </authorList>
    </citation>
    <scope>NUCLEOTIDE SEQUENCE [LARGE SCALE GENOMIC DNA]</scope>
    <source>
        <strain evidence="7 8">NBRC 106054</strain>
    </source>
</reference>
<dbReference type="OrthoDB" id="9804511at2"/>
<dbReference type="InterPro" id="IPR014718">
    <property type="entry name" value="GH-type_carb-bd"/>
</dbReference>
<dbReference type="InterPro" id="IPR008928">
    <property type="entry name" value="6-hairpin_glycosidase_sf"/>
</dbReference>
<dbReference type="Proteomes" id="UP000033121">
    <property type="component" value="Unassembled WGS sequence"/>
</dbReference>
<dbReference type="GO" id="GO:0005975">
    <property type="term" value="P:carbohydrate metabolic process"/>
    <property type="evidence" value="ECO:0007669"/>
    <property type="project" value="InterPro"/>
</dbReference>
<evidence type="ECO:0000256" key="2">
    <source>
        <dbReference type="ARBA" id="ARBA00011245"/>
    </source>
</evidence>
<feature type="domain" description="Glycosyl hydrolase family 92 N-terminal" evidence="6">
    <location>
        <begin position="30"/>
        <end position="270"/>
    </location>
</feature>
<dbReference type="GO" id="GO:0030246">
    <property type="term" value="F:carbohydrate binding"/>
    <property type="evidence" value="ECO:0007669"/>
    <property type="project" value="InterPro"/>
</dbReference>
<dbReference type="GO" id="GO:0005829">
    <property type="term" value="C:cytosol"/>
    <property type="evidence" value="ECO:0007669"/>
    <property type="project" value="TreeGrafter"/>
</dbReference>
<dbReference type="Gene3D" id="1.20.1610.10">
    <property type="entry name" value="alpha-1,2-mannosidases domains"/>
    <property type="match status" value="1"/>
</dbReference>
<evidence type="ECO:0000313" key="8">
    <source>
        <dbReference type="Proteomes" id="UP000033121"/>
    </source>
</evidence>
<dbReference type="InterPro" id="IPR041371">
    <property type="entry name" value="GH92_N"/>
</dbReference>
<dbReference type="InterPro" id="IPR050883">
    <property type="entry name" value="PNGase"/>
</dbReference>
<dbReference type="STRING" id="1220578.FPE01S_02_04800"/>
<accession>A0A0E9N239</accession>
<dbReference type="AlphaFoldDB" id="A0A0E9N239"/>
<proteinExistence type="predicted"/>